<evidence type="ECO:0000256" key="2">
    <source>
        <dbReference type="ARBA" id="ARBA00005417"/>
    </source>
</evidence>
<dbReference type="Proteomes" id="UP000523007">
    <property type="component" value="Unassembled WGS sequence"/>
</dbReference>
<evidence type="ECO:0000259" key="8">
    <source>
        <dbReference type="PROSITE" id="PS50893"/>
    </source>
</evidence>
<sequence length="324" mass="35109">MEPAVAPAVHVSGLEKRYGSVTAVNGIHLTVASGEIFGLLGPNGAGKTTTIECIVGLRRPTSGTVRVLGSDPVAERDQIRPCVAIQPQHSALFELQTVEETLRVWSSLYTDAAGAEEIIDRLGLHDCRRHRVGKLSGGQRQRLLVGLALISRPDLLVLDEPSAGMDPNAREQLWAAVTGHRLAGGTVLLSTHTMEEAHALCDRVAIVDGGRVATYGAPEDLVREHTPERYVTFILRDTGALDEFELWEGVSRVTSRPVRDGTFVQLQSAVPERTMTAVLNASFETRDVALREPSLEEVFRRVTGRDFDEPGARSSTSNASTTSE</sequence>
<evidence type="ECO:0000256" key="6">
    <source>
        <dbReference type="ARBA" id="ARBA00023251"/>
    </source>
</evidence>
<dbReference type="AlphaFoldDB" id="A0A7W7RLA0"/>
<evidence type="ECO:0000313" key="9">
    <source>
        <dbReference type="EMBL" id="MBB4934082.1"/>
    </source>
</evidence>
<dbReference type="EMBL" id="JACHJT010000001">
    <property type="protein sequence ID" value="MBB4934082.1"/>
    <property type="molecule type" value="Genomic_DNA"/>
</dbReference>
<dbReference type="InterPro" id="IPR003439">
    <property type="entry name" value="ABC_transporter-like_ATP-bd"/>
</dbReference>
<dbReference type="GO" id="GO:0016887">
    <property type="term" value="F:ATP hydrolysis activity"/>
    <property type="evidence" value="ECO:0007669"/>
    <property type="project" value="InterPro"/>
</dbReference>
<feature type="domain" description="ABC transporter" evidence="8">
    <location>
        <begin position="9"/>
        <end position="234"/>
    </location>
</feature>
<dbReference type="CDD" id="cd03263">
    <property type="entry name" value="ABC_subfamily_A"/>
    <property type="match status" value="1"/>
</dbReference>
<keyword evidence="3" id="KW-0813">Transport</keyword>
<dbReference type="GO" id="GO:0046677">
    <property type="term" value="P:response to antibiotic"/>
    <property type="evidence" value="ECO:0007669"/>
    <property type="project" value="UniProtKB-KW"/>
</dbReference>
<evidence type="ECO:0000256" key="7">
    <source>
        <dbReference type="SAM" id="MobiDB-lite"/>
    </source>
</evidence>
<dbReference type="GO" id="GO:0005886">
    <property type="term" value="C:plasma membrane"/>
    <property type="evidence" value="ECO:0007669"/>
    <property type="project" value="UniProtKB-SubCell"/>
</dbReference>
<feature type="compositionally biased region" description="Low complexity" evidence="7">
    <location>
        <begin position="314"/>
        <end position="324"/>
    </location>
</feature>
<dbReference type="Pfam" id="PF00005">
    <property type="entry name" value="ABC_tran"/>
    <property type="match status" value="1"/>
</dbReference>
<accession>A0A7W7RLA0</accession>
<name>A0A7W7RLA0_9ACTN</name>
<dbReference type="PROSITE" id="PS50893">
    <property type="entry name" value="ABC_TRANSPORTER_2"/>
    <property type="match status" value="1"/>
</dbReference>
<dbReference type="InterPro" id="IPR050763">
    <property type="entry name" value="ABC_transporter_ATP-binding"/>
</dbReference>
<dbReference type="PANTHER" id="PTHR42711:SF5">
    <property type="entry name" value="ABC TRANSPORTER ATP-BINDING PROTEIN NATA"/>
    <property type="match status" value="1"/>
</dbReference>
<proteinExistence type="inferred from homology"/>
<feature type="region of interest" description="Disordered" evidence="7">
    <location>
        <begin position="303"/>
        <end position="324"/>
    </location>
</feature>
<dbReference type="SMART" id="SM00382">
    <property type="entry name" value="AAA"/>
    <property type="match status" value="1"/>
</dbReference>
<organism evidence="9 10">
    <name type="scientific">Lipingzhangella halophila</name>
    <dbReference type="NCBI Taxonomy" id="1783352"/>
    <lineage>
        <taxon>Bacteria</taxon>
        <taxon>Bacillati</taxon>
        <taxon>Actinomycetota</taxon>
        <taxon>Actinomycetes</taxon>
        <taxon>Streptosporangiales</taxon>
        <taxon>Nocardiopsidaceae</taxon>
        <taxon>Lipingzhangella</taxon>
    </lineage>
</organism>
<protein>
    <submittedName>
        <fullName evidence="9">ABC-2 type transport system ATP-binding protein</fullName>
    </submittedName>
</protein>
<comment type="subcellular location">
    <subcellularLocation>
        <location evidence="1">Cell membrane</location>
        <topology evidence="1">Peripheral membrane protein</topology>
    </subcellularLocation>
</comment>
<evidence type="ECO:0000256" key="1">
    <source>
        <dbReference type="ARBA" id="ARBA00004202"/>
    </source>
</evidence>
<dbReference type="InterPro" id="IPR027417">
    <property type="entry name" value="P-loop_NTPase"/>
</dbReference>
<reference evidence="9 10" key="1">
    <citation type="submission" date="2020-08" db="EMBL/GenBank/DDBJ databases">
        <title>Sequencing the genomes of 1000 actinobacteria strains.</title>
        <authorList>
            <person name="Klenk H.-P."/>
        </authorList>
    </citation>
    <scope>NUCLEOTIDE SEQUENCE [LARGE SCALE GENOMIC DNA]</scope>
    <source>
        <strain evidence="9 10">DSM 102030</strain>
    </source>
</reference>
<dbReference type="InterPro" id="IPR003593">
    <property type="entry name" value="AAA+_ATPase"/>
</dbReference>
<evidence type="ECO:0000256" key="3">
    <source>
        <dbReference type="ARBA" id="ARBA00022448"/>
    </source>
</evidence>
<dbReference type="PROSITE" id="PS00211">
    <property type="entry name" value="ABC_TRANSPORTER_1"/>
    <property type="match status" value="1"/>
</dbReference>
<keyword evidence="10" id="KW-1185">Reference proteome</keyword>
<dbReference type="InterPro" id="IPR017871">
    <property type="entry name" value="ABC_transporter-like_CS"/>
</dbReference>
<gene>
    <name evidence="9" type="ORF">F4561_004902</name>
</gene>
<dbReference type="RefSeq" id="WP_184581873.1">
    <property type="nucleotide sequence ID" value="NZ_JACHJT010000001.1"/>
</dbReference>
<dbReference type="PANTHER" id="PTHR42711">
    <property type="entry name" value="ABC TRANSPORTER ATP-BINDING PROTEIN"/>
    <property type="match status" value="1"/>
</dbReference>
<comment type="similarity">
    <text evidence="2">Belongs to the ABC transporter superfamily.</text>
</comment>
<dbReference type="SUPFAM" id="SSF52540">
    <property type="entry name" value="P-loop containing nucleoside triphosphate hydrolases"/>
    <property type="match status" value="1"/>
</dbReference>
<keyword evidence="4" id="KW-0547">Nucleotide-binding</keyword>
<keyword evidence="6" id="KW-0046">Antibiotic resistance</keyword>
<evidence type="ECO:0000256" key="5">
    <source>
        <dbReference type="ARBA" id="ARBA00022840"/>
    </source>
</evidence>
<evidence type="ECO:0000313" key="10">
    <source>
        <dbReference type="Proteomes" id="UP000523007"/>
    </source>
</evidence>
<dbReference type="GO" id="GO:0005524">
    <property type="term" value="F:ATP binding"/>
    <property type="evidence" value="ECO:0007669"/>
    <property type="project" value="UniProtKB-KW"/>
</dbReference>
<evidence type="ECO:0000256" key="4">
    <source>
        <dbReference type="ARBA" id="ARBA00022741"/>
    </source>
</evidence>
<dbReference type="Gene3D" id="3.40.50.300">
    <property type="entry name" value="P-loop containing nucleotide triphosphate hydrolases"/>
    <property type="match status" value="1"/>
</dbReference>
<comment type="caution">
    <text evidence="9">The sequence shown here is derived from an EMBL/GenBank/DDBJ whole genome shotgun (WGS) entry which is preliminary data.</text>
</comment>
<keyword evidence="5 9" id="KW-0067">ATP-binding</keyword>